<proteinExistence type="inferred from homology"/>
<organism evidence="4 5">
    <name type="scientific">Vulcanimicrobium alpinum</name>
    <dbReference type="NCBI Taxonomy" id="3016050"/>
    <lineage>
        <taxon>Bacteria</taxon>
        <taxon>Bacillati</taxon>
        <taxon>Vulcanimicrobiota</taxon>
        <taxon>Vulcanimicrobiia</taxon>
        <taxon>Vulcanimicrobiales</taxon>
        <taxon>Vulcanimicrobiaceae</taxon>
        <taxon>Vulcanimicrobium</taxon>
    </lineage>
</organism>
<keyword evidence="5" id="KW-1185">Reference proteome</keyword>
<dbReference type="Pfam" id="PF17853">
    <property type="entry name" value="GGDEF_2"/>
    <property type="match status" value="1"/>
</dbReference>
<gene>
    <name evidence="4" type="ORF">WPS_24050</name>
</gene>
<dbReference type="InterPro" id="IPR041522">
    <property type="entry name" value="CdaR_GGDEF"/>
</dbReference>
<dbReference type="PANTHER" id="PTHR33744:SF1">
    <property type="entry name" value="DNA-BINDING TRANSCRIPTIONAL ACTIVATOR ADER"/>
    <property type="match status" value="1"/>
</dbReference>
<dbReference type="RefSeq" id="WP_317994741.1">
    <property type="nucleotide sequence ID" value="NZ_AP025523.1"/>
</dbReference>
<dbReference type="InterPro" id="IPR051448">
    <property type="entry name" value="CdaR-like_regulators"/>
</dbReference>
<dbReference type="Proteomes" id="UP001317532">
    <property type="component" value="Chromosome"/>
</dbReference>
<reference evidence="4 5" key="1">
    <citation type="journal article" date="2022" name="ISME Commun">
        <title>Vulcanimicrobium alpinus gen. nov. sp. nov., the first cultivated representative of the candidate phylum 'Eremiobacterota', is a metabolically versatile aerobic anoxygenic phototroph.</title>
        <authorList>
            <person name="Yabe S."/>
            <person name="Muto K."/>
            <person name="Abe K."/>
            <person name="Yokota A."/>
            <person name="Staudigel H."/>
            <person name="Tebo B.M."/>
        </authorList>
    </citation>
    <scope>NUCLEOTIDE SEQUENCE [LARGE SCALE GENOMIC DNA]</scope>
    <source>
        <strain evidence="4 5">WC8-2</strain>
    </source>
</reference>
<evidence type="ECO:0008006" key="6">
    <source>
        <dbReference type="Google" id="ProtNLM"/>
    </source>
</evidence>
<dbReference type="KEGG" id="vab:WPS_24050"/>
<evidence type="ECO:0000256" key="1">
    <source>
        <dbReference type="ARBA" id="ARBA00006754"/>
    </source>
</evidence>
<dbReference type="Pfam" id="PF13556">
    <property type="entry name" value="HTH_30"/>
    <property type="match status" value="1"/>
</dbReference>
<name>A0AAN1XXE9_UNVUL</name>
<feature type="domain" description="PucR C-terminal helix-turn-helix" evidence="2">
    <location>
        <begin position="348"/>
        <end position="405"/>
    </location>
</feature>
<evidence type="ECO:0000313" key="4">
    <source>
        <dbReference type="EMBL" id="BDE07129.1"/>
    </source>
</evidence>
<dbReference type="EMBL" id="AP025523">
    <property type="protein sequence ID" value="BDE07129.1"/>
    <property type="molecule type" value="Genomic_DNA"/>
</dbReference>
<sequence>MHDEKVVAARRLRRDSSETLLGYAEALARVAAGGGGAQALAAHLAATIDAAVLIEDTQWRHLAVAGTSERAIPPSVRDLLPKDTDVDDGVRLAPPADARARAFPVRAGETRLGWISVFPAGTRALDEHAGLVRLTAAQIAVELSRDSGGGRGRRRGFWDRLLARAYEDPLEAREDAQARGIALAPGYVAVAVEGEGLDEAVASQKNAEIRRVCLDTLGSRTGEVIVIERGGGFFFLVPAPLEVDAANARTAATLIPRGIVRAGLDVKVVGGVGRHAEMISVAQSVDESREAMIIARRMFGGGRVMPYDDLGVYPLLHRTGATREDWRAFATRVLEPLRAYDEKHQTELVRTLKLFFDVGQNIKEAAARLNVHRHTVFYRLRQIGEIGRLDLDSPHDQLTVRAALAVDALDA</sequence>
<accession>A0AAN1XXE9</accession>
<feature type="domain" description="CdaR GGDEF-like" evidence="3">
    <location>
        <begin position="168"/>
        <end position="291"/>
    </location>
</feature>
<evidence type="ECO:0000259" key="3">
    <source>
        <dbReference type="Pfam" id="PF17853"/>
    </source>
</evidence>
<dbReference type="InterPro" id="IPR042070">
    <property type="entry name" value="PucR_C-HTH_sf"/>
</dbReference>
<dbReference type="PANTHER" id="PTHR33744">
    <property type="entry name" value="CARBOHYDRATE DIACID REGULATOR"/>
    <property type="match status" value="1"/>
</dbReference>
<protein>
    <recommendedName>
        <fullName evidence="6">PucR family transcriptional regulator</fullName>
    </recommendedName>
</protein>
<dbReference type="Gene3D" id="1.10.10.2840">
    <property type="entry name" value="PucR C-terminal helix-turn-helix domain"/>
    <property type="match status" value="1"/>
</dbReference>
<dbReference type="InterPro" id="IPR025736">
    <property type="entry name" value="PucR_C-HTH_dom"/>
</dbReference>
<evidence type="ECO:0000313" key="5">
    <source>
        <dbReference type="Proteomes" id="UP001317532"/>
    </source>
</evidence>
<dbReference type="AlphaFoldDB" id="A0AAN1XXE9"/>
<evidence type="ECO:0000259" key="2">
    <source>
        <dbReference type="Pfam" id="PF13556"/>
    </source>
</evidence>
<comment type="similarity">
    <text evidence="1">Belongs to the CdaR family.</text>
</comment>